<name>A0ABW0KBC7_9BACL</name>
<dbReference type="PROSITE" id="PS01124">
    <property type="entry name" value="HTH_ARAC_FAMILY_2"/>
    <property type="match status" value="1"/>
</dbReference>
<dbReference type="CDD" id="cd02208">
    <property type="entry name" value="cupin_RmlC-like"/>
    <property type="match status" value="1"/>
</dbReference>
<dbReference type="InterPro" id="IPR018062">
    <property type="entry name" value="HTH_AraC-typ_CS"/>
</dbReference>
<dbReference type="SUPFAM" id="SSF51215">
    <property type="entry name" value="Regulatory protein AraC"/>
    <property type="match status" value="1"/>
</dbReference>
<dbReference type="RefSeq" id="WP_270879045.1">
    <property type="nucleotide sequence ID" value="NZ_JAQFVF010000022.1"/>
</dbReference>
<dbReference type="InterPro" id="IPR003313">
    <property type="entry name" value="AraC-bd"/>
</dbReference>
<sequence length="288" mass="33567">MIHTPTNIALKESGVYARANATDWQFQWPLHTHEGLEIYYFTQGKAHYVIGDNIFDLQPGDMLLFRGDTIHRVNPSQDVPYVRSYVNFMPRLIEQHLPEEMSRKLLALFESASGLLIRWSPDEREEIQRFFQTICTERERETFGFEWMVATHLIQMLIRIYRKSKHLLDLSITRQPTHSQANVTRILQYLNQNFTETISLAGLSKALHLNKYYMCHSFKEVTGYTINNYLMSRRVEEAKRLLISSDQAIGSISEQLGFNTSVHFSRTFKQFAGASPQAFRKAASDRHL</sequence>
<keyword evidence="2" id="KW-0238">DNA-binding</keyword>
<evidence type="ECO:0000313" key="6">
    <source>
        <dbReference type="Proteomes" id="UP001596044"/>
    </source>
</evidence>
<dbReference type="SUPFAM" id="SSF46689">
    <property type="entry name" value="Homeodomain-like"/>
    <property type="match status" value="2"/>
</dbReference>
<dbReference type="EMBL" id="JBHSMJ010000029">
    <property type="protein sequence ID" value="MFC5450703.1"/>
    <property type="molecule type" value="Genomic_DNA"/>
</dbReference>
<gene>
    <name evidence="5" type="ORF">ACFPOG_20840</name>
</gene>
<dbReference type="PRINTS" id="PR00032">
    <property type="entry name" value="HTHARAC"/>
</dbReference>
<evidence type="ECO:0000256" key="1">
    <source>
        <dbReference type="ARBA" id="ARBA00023015"/>
    </source>
</evidence>
<dbReference type="InterPro" id="IPR018060">
    <property type="entry name" value="HTH_AraC"/>
</dbReference>
<organism evidence="5 6">
    <name type="scientific">Paenibacillus aestuarii</name>
    <dbReference type="NCBI Taxonomy" id="516965"/>
    <lineage>
        <taxon>Bacteria</taxon>
        <taxon>Bacillati</taxon>
        <taxon>Bacillota</taxon>
        <taxon>Bacilli</taxon>
        <taxon>Bacillales</taxon>
        <taxon>Paenibacillaceae</taxon>
        <taxon>Paenibacillus</taxon>
    </lineage>
</organism>
<dbReference type="PANTHER" id="PTHR43280:SF2">
    <property type="entry name" value="HTH-TYPE TRANSCRIPTIONAL REGULATOR EXSA"/>
    <property type="match status" value="1"/>
</dbReference>
<dbReference type="SMART" id="SM00342">
    <property type="entry name" value="HTH_ARAC"/>
    <property type="match status" value="1"/>
</dbReference>
<dbReference type="InterPro" id="IPR014710">
    <property type="entry name" value="RmlC-like_jellyroll"/>
</dbReference>
<accession>A0ABW0KBC7</accession>
<proteinExistence type="predicted"/>
<dbReference type="InterPro" id="IPR037923">
    <property type="entry name" value="HTH-like"/>
</dbReference>
<dbReference type="PANTHER" id="PTHR43280">
    <property type="entry name" value="ARAC-FAMILY TRANSCRIPTIONAL REGULATOR"/>
    <property type="match status" value="1"/>
</dbReference>
<protein>
    <submittedName>
        <fullName evidence="5">Helix-turn-helix domain-containing protein</fullName>
    </submittedName>
</protein>
<evidence type="ECO:0000259" key="4">
    <source>
        <dbReference type="PROSITE" id="PS01124"/>
    </source>
</evidence>
<keyword evidence="3" id="KW-0804">Transcription</keyword>
<dbReference type="Proteomes" id="UP001596044">
    <property type="component" value="Unassembled WGS sequence"/>
</dbReference>
<dbReference type="Gene3D" id="1.10.10.60">
    <property type="entry name" value="Homeodomain-like"/>
    <property type="match status" value="2"/>
</dbReference>
<keyword evidence="1" id="KW-0805">Transcription regulation</keyword>
<keyword evidence="6" id="KW-1185">Reference proteome</keyword>
<evidence type="ECO:0000313" key="5">
    <source>
        <dbReference type="EMBL" id="MFC5450703.1"/>
    </source>
</evidence>
<dbReference type="InterPro" id="IPR020449">
    <property type="entry name" value="Tscrpt_reg_AraC-type_HTH"/>
</dbReference>
<dbReference type="Pfam" id="PF02311">
    <property type="entry name" value="AraC_binding"/>
    <property type="match status" value="1"/>
</dbReference>
<dbReference type="Gene3D" id="2.60.120.10">
    <property type="entry name" value="Jelly Rolls"/>
    <property type="match status" value="1"/>
</dbReference>
<dbReference type="InterPro" id="IPR009057">
    <property type="entry name" value="Homeodomain-like_sf"/>
</dbReference>
<dbReference type="Pfam" id="PF12833">
    <property type="entry name" value="HTH_18"/>
    <property type="match status" value="1"/>
</dbReference>
<evidence type="ECO:0000256" key="2">
    <source>
        <dbReference type="ARBA" id="ARBA00023125"/>
    </source>
</evidence>
<dbReference type="PROSITE" id="PS00041">
    <property type="entry name" value="HTH_ARAC_FAMILY_1"/>
    <property type="match status" value="1"/>
</dbReference>
<reference evidence="6" key="1">
    <citation type="journal article" date="2019" name="Int. J. Syst. Evol. Microbiol.">
        <title>The Global Catalogue of Microorganisms (GCM) 10K type strain sequencing project: providing services to taxonomists for standard genome sequencing and annotation.</title>
        <authorList>
            <consortium name="The Broad Institute Genomics Platform"/>
            <consortium name="The Broad Institute Genome Sequencing Center for Infectious Disease"/>
            <person name="Wu L."/>
            <person name="Ma J."/>
        </authorList>
    </citation>
    <scope>NUCLEOTIDE SEQUENCE [LARGE SCALE GENOMIC DNA]</scope>
    <source>
        <strain evidence="6">KACC 11904</strain>
    </source>
</reference>
<comment type="caution">
    <text evidence="5">The sequence shown here is derived from an EMBL/GenBank/DDBJ whole genome shotgun (WGS) entry which is preliminary data.</text>
</comment>
<feature type="domain" description="HTH araC/xylS-type" evidence="4">
    <location>
        <begin position="184"/>
        <end position="282"/>
    </location>
</feature>
<evidence type="ECO:0000256" key="3">
    <source>
        <dbReference type="ARBA" id="ARBA00023163"/>
    </source>
</evidence>